<feature type="transmembrane region" description="Helical" evidence="1">
    <location>
        <begin position="109"/>
        <end position="126"/>
    </location>
</feature>
<evidence type="ECO:0000313" key="2">
    <source>
        <dbReference type="EMBL" id="KAK7305751.1"/>
    </source>
</evidence>
<protein>
    <submittedName>
        <fullName evidence="2">Uncharacterized protein</fullName>
    </submittedName>
</protein>
<evidence type="ECO:0000256" key="1">
    <source>
        <dbReference type="SAM" id="Phobius"/>
    </source>
</evidence>
<keyword evidence="3" id="KW-1185">Reference proteome</keyword>
<dbReference type="EMBL" id="JAYMYQ010000011">
    <property type="protein sequence ID" value="KAK7305751.1"/>
    <property type="molecule type" value="Genomic_DNA"/>
</dbReference>
<keyword evidence="1" id="KW-0472">Membrane</keyword>
<name>A0AAN9PPM4_CANGL</name>
<proteinExistence type="predicted"/>
<dbReference type="Proteomes" id="UP001367508">
    <property type="component" value="Unassembled WGS sequence"/>
</dbReference>
<organism evidence="2 3">
    <name type="scientific">Canavalia gladiata</name>
    <name type="common">Sword bean</name>
    <name type="synonym">Dolichos gladiatus</name>
    <dbReference type="NCBI Taxonomy" id="3824"/>
    <lineage>
        <taxon>Eukaryota</taxon>
        <taxon>Viridiplantae</taxon>
        <taxon>Streptophyta</taxon>
        <taxon>Embryophyta</taxon>
        <taxon>Tracheophyta</taxon>
        <taxon>Spermatophyta</taxon>
        <taxon>Magnoliopsida</taxon>
        <taxon>eudicotyledons</taxon>
        <taxon>Gunneridae</taxon>
        <taxon>Pentapetalae</taxon>
        <taxon>rosids</taxon>
        <taxon>fabids</taxon>
        <taxon>Fabales</taxon>
        <taxon>Fabaceae</taxon>
        <taxon>Papilionoideae</taxon>
        <taxon>50 kb inversion clade</taxon>
        <taxon>NPAAA clade</taxon>
        <taxon>indigoferoid/millettioid clade</taxon>
        <taxon>Phaseoleae</taxon>
        <taxon>Canavalia</taxon>
    </lineage>
</organism>
<gene>
    <name evidence="2" type="ORF">VNO77_43661</name>
</gene>
<comment type="caution">
    <text evidence="2">The sequence shown here is derived from an EMBL/GenBank/DDBJ whole genome shotgun (WGS) entry which is preliminary data.</text>
</comment>
<reference evidence="2 3" key="1">
    <citation type="submission" date="2024-01" db="EMBL/GenBank/DDBJ databases">
        <title>The genomes of 5 underutilized Papilionoideae crops provide insights into root nodulation and disease resistanc.</title>
        <authorList>
            <person name="Jiang F."/>
        </authorList>
    </citation>
    <scope>NUCLEOTIDE SEQUENCE [LARGE SCALE GENOMIC DNA]</scope>
    <source>
        <strain evidence="2">LVBAO_FW01</strain>
        <tissue evidence="2">Leaves</tissue>
    </source>
</reference>
<accession>A0AAN9PPM4</accession>
<evidence type="ECO:0000313" key="3">
    <source>
        <dbReference type="Proteomes" id="UP001367508"/>
    </source>
</evidence>
<dbReference type="AlphaFoldDB" id="A0AAN9PPM4"/>
<sequence>MKTSDSVGMSPNCFCKVLITAKYFRWPSVGRLRERTTDYVSGPLEDISNNKAKKYDRMIFLTTGEDHGSHEISSFGCSDNEECLENNDNRTGIEVLEVNAESTISHARLGIAITLFVWFITFGSSIP</sequence>
<keyword evidence="1" id="KW-1133">Transmembrane helix</keyword>
<keyword evidence="1" id="KW-0812">Transmembrane</keyword>